<dbReference type="EMBL" id="JAPMOS010000013">
    <property type="protein sequence ID" value="KAJ4460470.1"/>
    <property type="molecule type" value="Genomic_DNA"/>
</dbReference>
<evidence type="ECO:0000313" key="3">
    <source>
        <dbReference type="Proteomes" id="UP001141327"/>
    </source>
</evidence>
<proteinExistence type="predicted"/>
<protein>
    <submittedName>
        <fullName evidence="2">Uncharacterized protein</fullName>
    </submittedName>
</protein>
<sequence length="466" mass="47484">MSDPLFVETYQGCGDNLTECSNLCTGSHPNDVNQCWRAHEQAIILCNDAYRTASANVKTDSDQDEDELAQLTRQREQRKKKYECIGRANAALSQCTNSTVAAAFLPACQGCLDVCMEETHTCLGSPPESDDPQMGDPFQASLSCLAQSRDCRALCLSAYRADWSATAAAALPAATQPQAATGLPLNQAAAQTPPPSQLAAASSPPAGSVPDPQGPQQRDPQLVGAAAGSLDGVSDGSAPSAAPAAPRAVPARAGAGAGADEPTVIVPGRSGASAATQFLSAAVPGATSGSLPSGATSSSLGAAVLMPCEVAPRGIRRRWSPTTAHGNELSACTGAFGDNCLGRCQGNQICIEMCSAALRDCIGQCNNRLMQCWAATAPATAPIGAAPSTKRRGPPAELMDAADLAEYGVAAADAGSATQATQEAPGATQDPAAAECLVWWIAAFAAFPGSHPCASGRVDVVWWVAG</sequence>
<keyword evidence="3" id="KW-1185">Reference proteome</keyword>
<feature type="compositionally biased region" description="Low complexity" evidence="1">
    <location>
        <begin position="187"/>
        <end position="221"/>
    </location>
</feature>
<evidence type="ECO:0000313" key="2">
    <source>
        <dbReference type="EMBL" id="KAJ4460470.1"/>
    </source>
</evidence>
<organism evidence="2 3">
    <name type="scientific">Paratrimastix pyriformis</name>
    <dbReference type="NCBI Taxonomy" id="342808"/>
    <lineage>
        <taxon>Eukaryota</taxon>
        <taxon>Metamonada</taxon>
        <taxon>Preaxostyla</taxon>
        <taxon>Paratrimastigidae</taxon>
        <taxon>Paratrimastix</taxon>
    </lineage>
</organism>
<reference evidence="2" key="1">
    <citation type="journal article" date="2022" name="bioRxiv">
        <title>Genomics of Preaxostyla Flagellates Illuminates Evolutionary Transitions and the Path Towards Mitochondrial Loss.</title>
        <authorList>
            <person name="Novak L.V.F."/>
            <person name="Treitli S.C."/>
            <person name="Pyrih J."/>
            <person name="Halakuc P."/>
            <person name="Pipaliya S.V."/>
            <person name="Vacek V."/>
            <person name="Brzon O."/>
            <person name="Soukal P."/>
            <person name="Eme L."/>
            <person name="Dacks J.B."/>
            <person name="Karnkowska A."/>
            <person name="Elias M."/>
            <person name="Hampl V."/>
        </authorList>
    </citation>
    <scope>NUCLEOTIDE SEQUENCE</scope>
    <source>
        <strain evidence="2">RCP-MX</strain>
    </source>
</reference>
<feature type="compositionally biased region" description="Low complexity" evidence="1">
    <location>
        <begin position="231"/>
        <end position="260"/>
    </location>
</feature>
<gene>
    <name evidence="2" type="ORF">PAPYR_3518</name>
</gene>
<dbReference type="Proteomes" id="UP001141327">
    <property type="component" value="Unassembled WGS sequence"/>
</dbReference>
<feature type="region of interest" description="Disordered" evidence="1">
    <location>
        <begin position="187"/>
        <end position="264"/>
    </location>
</feature>
<comment type="caution">
    <text evidence="2">The sequence shown here is derived from an EMBL/GenBank/DDBJ whole genome shotgun (WGS) entry which is preliminary data.</text>
</comment>
<accession>A0ABQ8UUR4</accession>
<evidence type="ECO:0000256" key="1">
    <source>
        <dbReference type="SAM" id="MobiDB-lite"/>
    </source>
</evidence>
<name>A0ABQ8UUR4_9EUKA</name>